<evidence type="ECO:0000313" key="1">
    <source>
        <dbReference type="EMBL" id="AHG81301.1"/>
    </source>
</evidence>
<dbReference type="EMBL" id="CP006954">
    <property type="protein sequence ID" value="AHG81301.1"/>
    <property type="molecule type" value="Genomic_DNA"/>
</dbReference>
<name>A0A4V7I8K2_BIBTR</name>
<proteinExistence type="predicted"/>
<dbReference type="Proteomes" id="UP000019091">
    <property type="component" value="Chromosome"/>
</dbReference>
<organism evidence="1 2">
    <name type="scientific">Bibersteinia trehalosi USDA-ARS-USMARC-188</name>
    <dbReference type="NCBI Taxonomy" id="1263829"/>
    <lineage>
        <taxon>Bacteria</taxon>
        <taxon>Pseudomonadati</taxon>
        <taxon>Pseudomonadota</taxon>
        <taxon>Gammaproteobacteria</taxon>
        <taxon>Pasteurellales</taxon>
        <taxon>Pasteurellaceae</taxon>
        <taxon>Bibersteinia</taxon>
    </lineage>
</organism>
<reference evidence="1 2" key="1">
    <citation type="journal article" date="2014" name="Genome Announc.">
        <title>Complete Closed Genome Sequences of Three Bibersteinia trehalosi Nasopharyngeal Isolates from Cattle with Shipping Fever.</title>
        <authorList>
            <person name="Harhay G.P."/>
            <person name="McVey D.S."/>
            <person name="Koren S."/>
            <person name="Phillippy A.M."/>
            <person name="Bono J."/>
            <person name="Harhay D.M."/>
            <person name="Clawson M.L."/>
            <person name="Heaton M.P."/>
            <person name="Chitko-McKown C.G."/>
            <person name="Korlach J."/>
            <person name="Smith T.P."/>
        </authorList>
    </citation>
    <scope>NUCLEOTIDE SEQUENCE [LARGE SCALE GENOMIC DNA]</scope>
    <source>
        <strain evidence="1 2">USDA-ARS-USMARC-188</strain>
    </source>
</reference>
<dbReference type="AlphaFoldDB" id="A0A4V7I8K2"/>
<protein>
    <submittedName>
        <fullName evidence="1">CP4-6 prophage</fullName>
    </submittedName>
</protein>
<evidence type="ECO:0000313" key="2">
    <source>
        <dbReference type="Proteomes" id="UP000019091"/>
    </source>
</evidence>
<accession>A0A4V7I8K2</accession>
<sequence length="114" mass="13810">MEHTLSEQQAFFDDFRQEYNKIHSHEGLDHRLYRPSDWQYSNKVETYEYEAHQHIRQVKQSGEIKWRGKTYYISQVLAKEPIAFEPLCRRHLADLLSNFCSWVNFTNESKKSCH</sequence>
<gene>
    <name evidence="1" type="ORF">F542_5830</name>
</gene>
<dbReference type="KEGG" id="btre:F542_5830"/>